<accession>A0A2P6QUW1</accession>
<proteinExistence type="predicted"/>
<protein>
    <submittedName>
        <fullName evidence="2">Uncharacterized protein</fullName>
    </submittedName>
</protein>
<keyword evidence="3" id="KW-1185">Reference proteome</keyword>
<keyword evidence="1" id="KW-0812">Transmembrane</keyword>
<feature type="transmembrane region" description="Helical" evidence="1">
    <location>
        <begin position="12"/>
        <end position="40"/>
    </location>
</feature>
<dbReference type="EMBL" id="PDCK01000042">
    <property type="protein sequence ID" value="PRQ37968.1"/>
    <property type="molecule type" value="Genomic_DNA"/>
</dbReference>
<dbReference type="Gramene" id="PRQ37968">
    <property type="protein sequence ID" value="PRQ37968"/>
    <property type="gene ID" value="RchiOBHm_Chr4g0408601"/>
</dbReference>
<gene>
    <name evidence="2" type="ORF">RchiOBHm_Chr4g0408601</name>
</gene>
<name>A0A2P6QUW1_ROSCH</name>
<dbReference type="Proteomes" id="UP000238479">
    <property type="component" value="Chromosome 4"/>
</dbReference>
<sequence length="78" mass="9308">MNNIRVESNLIIILVLIFVSLISSLYLCLYSFLCFLYLVYFRKPKPKSPFNFVIMYILYFIFVNNILCVFINCLIVLH</sequence>
<evidence type="ECO:0000313" key="2">
    <source>
        <dbReference type="EMBL" id="PRQ37968.1"/>
    </source>
</evidence>
<keyword evidence="1" id="KW-0472">Membrane</keyword>
<organism evidence="2 3">
    <name type="scientific">Rosa chinensis</name>
    <name type="common">China rose</name>
    <dbReference type="NCBI Taxonomy" id="74649"/>
    <lineage>
        <taxon>Eukaryota</taxon>
        <taxon>Viridiplantae</taxon>
        <taxon>Streptophyta</taxon>
        <taxon>Embryophyta</taxon>
        <taxon>Tracheophyta</taxon>
        <taxon>Spermatophyta</taxon>
        <taxon>Magnoliopsida</taxon>
        <taxon>eudicotyledons</taxon>
        <taxon>Gunneridae</taxon>
        <taxon>Pentapetalae</taxon>
        <taxon>rosids</taxon>
        <taxon>fabids</taxon>
        <taxon>Rosales</taxon>
        <taxon>Rosaceae</taxon>
        <taxon>Rosoideae</taxon>
        <taxon>Rosoideae incertae sedis</taxon>
        <taxon>Rosa</taxon>
    </lineage>
</organism>
<keyword evidence="1" id="KW-1133">Transmembrane helix</keyword>
<feature type="transmembrane region" description="Helical" evidence="1">
    <location>
        <begin position="52"/>
        <end position="77"/>
    </location>
</feature>
<evidence type="ECO:0000313" key="3">
    <source>
        <dbReference type="Proteomes" id="UP000238479"/>
    </source>
</evidence>
<comment type="caution">
    <text evidence="2">The sequence shown here is derived from an EMBL/GenBank/DDBJ whole genome shotgun (WGS) entry which is preliminary data.</text>
</comment>
<dbReference type="AlphaFoldDB" id="A0A2P6QUW1"/>
<evidence type="ECO:0000256" key="1">
    <source>
        <dbReference type="SAM" id="Phobius"/>
    </source>
</evidence>
<reference evidence="2 3" key="1">
    <citation type="journal article" date="2018" name="Nat. Genet.">
        <title>The Rosa genome provides new insights in the design of modern roses.</title>
        <authorList>
            <person name="Bendahmane M."/>
        </authorList>
    </citation>
    <scope>NUCLEOTIDE SEQUENCE [LARGE SCALE GENOMIC DNA]</scope>
    <source>
        <strain evidence="3">cv. Old Blush</strain>
    </source>
</reference>